<evidence type="ECO:0000313" key="2">
    <source>
        <dbReference type="EMBL" id="MFC5652519.1"/>
    </source>
</evidence>
<dbReference type="RefSeq" id="WP_379191159.1">
    <property type="nucleotide sequence ID" value="NZ_JBHSOW010000098.1"/>
</dbReference>
<keyword evidence="3" id="KW-1185">Reference proteome</keyword>
<name>A0ABW0W718_9BACL</name>
<organism evidence="2 3">
    <name type="scientific">Paenibacillus solisilvae</name>
    <dbReference type="NCBI Taxonomy" id="2486751"/>
    <lineage>
        <taxon>Bacteria</taxon>
        <taxon>Bacillati</taxon>
        <taxon>Bacillota</taxon>
        <taxon>Bacilli</taxon>
        <taxon>Bacillales</taxon>
        <taxon>Paenibacillaceae</taxon>
        <taxon>Paenibacillus</taxon>
    </lineage>
</organism>
<proteinExistence type="predicted"/>
<evidence type="ECO:0000313" key="3">
    <source>
        <dbReference type="Proteomes" id="UP001596047"/>
    </source>
</evidence>
<comment type="caution">
    <text evidence="2">The sequence shown here is derived from an EMBL/GenBank/DDBJ whole genome shotgun (WGS) entry which is preliminary data.</text>
</comment>
<dbReference type="Proteomes" id="UP001596047">
    <property type="component" value="Unassembled WGS sequence"/>
</dbReference>
<evidence type="ECO:0000256" key="1">
    <source>
        <dbReference type="SAM" id="MobiDB-lite"/>
    </source>
</evidence>
<gene>
    <name evidence="2" type="ORF">ACFPYJ_26050</name>
</gene>
<protein>
    <recommendedName>
        <fullName evidence="4">Spore germination protein</fullName>
    </recommendedName>
</protein>
<dbReference type="EMBL" id="JBHSOW010000098">
    <property type="protein sequence ID" value="MFC5652519.1"/>
    <property type="molecule type" value="Genomic_DNA"/>
</dbReference>
<accession>A0ABW0W718</accession>
<evidence type="ECO:0008006" key="4">
    <source>
        <dbReference type="Google" id="ProtNLM"/>
    </source>
</evidence>
<reference evidence="3" key="1">
    <citation type="journal article" date="2019" name="Int. J. Syst. Evol. Microbiol.">
        <title>The Global Catalogue of Microorganisms (GCM) 10K type strain sequencing project: providing services to taxonomists for standard genome sequencing and annotation.</title>
        <authorList>
            <consortium name="The Broad Institute Genomics Platform"/>
            <consortium name="The Broad Institute Genome Sequencing Center for Infectious Disease"/>
            <person name="Wu L."/>
            <person name="Ma J."/>
        </authorList>
    </citation>
    <scope>NUCLEOTIDE SEQUENCE [LARGE SCALE GENOMIC DNA]</scope>
    <source>
        <strain evidence="3">CGMCC 1.3240</strain>
    </source>
</reference>
<feature type="region of interest" description="Disordered" evidence="1">
    <location>
        <begin position="52"/>
        <end position="97"/>
    </location>
</feature>
<feature type="compositionally biased region" description="Low complexity" evidence="1">
    <location>
        <begin position="52"/>
        <end position="63"/>
    </location>
</feature>
<feature type="compositionally biased region" description="Low complexity" evidence="1">
    <location>
        <begin position="70"/>
        <end position="85"/>
    </location>
</feature>
<sequence length="97" mass="10291">MGYGRRSSRPKINIAINNINVTTMSGSASFNVGDFAVIDPISSQNTYTKNFNSNNNASRTTTTQHGGAGAFNTGNNNRFNTPFNRINDLGNGGSGTI</sequence>